<accession>A0A5B9DFX9</accession>
<dbReference type="PANTHER" id="PTHR47981">
    <property type="entry name" value="RAB FAMILY"/>
    <property type="match status" value="1"/>
</dbReference>
<evidence type="ECO:0000256" key="2">
    <source>
        <dbReference type="ARBA" id="ARBA00022741"/>
    </source>
</evidence>
<dbReference type="Pfam" id="PF00071">
    <property type="entry name" value="Ras"/>
    <property type="match status" value="1"/>
</dbReference>
<dbReference type="SMART" id="SM00175">
    <property type="entry name" value="RAB"/>
    <property type="match status" value="1"/>
</dbReference>
<dbReference type="PROSITE" id="PS51421">
    <property type="entry name" value="RAS"/>
    <property type="match status" value="1"/>
</dbReference>
<name>A0A5B9DFX9_9ARCH</name>
<comment type="similarity">
    <text evidence="1">Belongs to the small GTPase superfamily. Rab family.</text>
</comment>
<sequence length="184" mass="21224">MDTHSRLTKKKGKKIIVVGEGGVGKTTLLRRSIDDVFIDSTAMTIGTDFFVKKGESSEKDIEKQPMLIWDFAGQDRFRFILKDYLKGTEGVILCFNLVQSRSLRKLNGWIDLLKEGGIWEKENVKFFLVGTQNDLAKKNHEAISKKLIKKFMDDHNIKNYFRTSSLDNSGVKELFKQIDKHMFK</sequence>
<dbReference type="Gene3D" id="3.40.50.300">
    <property type="entry name" value="P-loop containing nucleotide triphosphate hydrolases"/>
    <property type="match status" value="1"/>
</dbReference>
<dbReference type="KEGG" id="psyt:DSAG12_03528"/>
<dbReference type="GO" id="GO:0090385">
    <property type="term" value="P:phagosome-lysosome fusion"/>
    <property type="evidence" value="ECO:0007669"/>
    <property type="project" value="TreeGrafter"/>
</dbReference>
<evidence type="ECO:0000313" key="5">
    <source>
        <dbReference type="Proteomes" id="UP000321408"/>
    </source>
</evidence>
<dbReference type="GeneID" id="41331499"/>
<dbReference type="PRINTS" id="PR00449">
    <property type="entry name" value="RASTRNSFRMNG"/>
</dbReference>
<dbReference type="InterPro" id="IPR005225">
    <property type="entry name" value="Small_GTP-bd"/>
</dbReference>
<dbReference type="SMART" id="SM00173">
    <property type="entry name" value="RAS"/>
    <property type="match status" value="1"/>
</dbReference>
<dbReference type="InterPro" id="IPR001806">
    <property type="entry name" value="Small_GTPase"/>
</dbReference>
<dbReference type="GO" id="GO:0045335">
    <property type="term" value="C:phagocytic vesicle"/>
    <property type="evidence" value="ECO:0007669"/>
    <property type="project" value="TreeGrafter"/>
</dbReference>
<evidence type="ECO:0000313" key="4">
    <source>
        <dbReference type="EMBL" id="QEE17690.1"/>
    </source>
</evidence>
<keyword evidence="3" id="KW-0342">GTP-binding</keyword>
<dbReference type="PANTHER" id="PTHR47981:SF20">
    <property type="entry name" value="RAS-RELATED PROTEIN RAB-7A"/>
    <property type="match status" value="1"/>
</dbReference>
<dbReference type="Proteomes" id="UP000321408">
    <property type="component" value="Chromosome"/>
</dbReference>
<dbReference type="NCBIfam" id="TIGR00231">
    <property type="entry name" value="small_GTP"/>
    <property type="match status" value="1"/>
</dbReference>
<dbReference type="CDD" id="cd00154">
    <property type="entry name" value="Rab"/>
    <property type="match status" value="1"/>
</dbReference>
<dbReference type="GO" id="GO:0005764">
    <property type="term" value="C:lysosome"/>
    <property type="evidence" value="ECO:0007669"/>
    <property type="project" value="TreeGrafter"/>
</dbReference>
<dbReference type="InterPro" id="IPR027417">
    <property type="entry name" value="P-loop_NTPase"/>
</dbReference>
<dbReference type="PROSITE" id="PS51419">
    <property type="entry name" value="RAB"/>
    <property type="match status" value="1"/>
</dbReference>
<reference evidence="4 5" key="1">
    <citation type="journal article" date="2020" name="Nature">
        <title>Isolation of an archaeon at the prokaryote-eukaryote interface.</title>
        <authorList>
            <person name="Imachi H."/>
            <person name="Nobu M.K."/>
            <person name="Nakahara N."/>
            <person name="Morono Y."/>
            <person name="Ogawara M."/>
            <person name="Takaki Y."/>
            <person name="Takano Y."/>
            <person name="Uematsu K."/>
            <person name="Ikuta T."/>
            <person name="Ito M."/>
            <person name="Matsui Y."/>
            <person name="Miyazaki M."/>
            <person name="Murata K."/>
            <person name="Saito Y."/>
            <person name="Sakai S."/>
            <person name="Song C."/>
            <person name="Tasumi E."/>
            <person name="Yamanaka Y."/>
            <person name="Yamaguchi T."/>
            <person name="Kamagata Y."/>
            <person name="Tamaki H."/>
            <person name="Takai K."/>
        </authorList>
    </citation>
    <scope>NUCLEOTIDE SEQUENCE [LARGE SCALE GENOMIC DNA]</scope>
    <source>
        <strain evidence="4 5">MK-D1</strain>
    </source>
</reference>
<dbReference type="EMBL" id="CP042905">
    <property type="protein sequence ID" value="QEE17690.1"/>
    <property type="molecule type" value="Genomic_DNA"/>
</dbReference>
<keyword evidence="5" id="KW-1185">Reference proteome</keyword>
<dbReference type="FunFam" id="3.40.50.300:FF:001447">
    <property type="entry name" value="Ras-related protein Rab-1B"/>
    <property type="match status" value="1"/>
</dbReference>
<dbReference type="RefSeq" id="WP_147664578.1">
    <property type="nucleotide sequence ID" value="NZ_CP042905.2"/>
</dbReference>
<dbReference type="AlphaFoldDB" id="A0A5B9DFX9"/>
<dbReference type="SUPFAM" id="SSF52540">
    <property type="entry name" value="P-loop containing nucleoside triphosphate hydrolases"/>
    <property type="match status" value="1"/>
</dbReference>
<dbReference type="GO" id="GO:0003924">
    <property type="term" value="F:GTPase activity"/>
    <property type="evidence" value="ECO:0007669"/>
    <property type="project" value="InterPro"/>
</dbReference>
<dbReference type="SMART" id="SM00174">
    <property type="entry name" value="RHO"/>
    <property type="match status" value="1"/>
</dbReference>
<organism evidence="4 5">
    <name type="scientific">Promethearchaeum syntrophicum</name>
    <dbReference type="NCBI Taxonomy" id="2594042"/>
    <lineage>
        <taxon>Archaea</taxon>
        <taxon>Promethearchaeati</taxon>
        <taxon>Promethearchaeota</taxon>
        <taxon>Promethearchaeia</taxon>
        <taxon>Promethearchaeales</taxon>
        <taxon>Promethearchaeaceae</taxon>
        <taxon>Promethearchaeum</taxon>
    </lineage>
</organism>
<evidence type="ECO:0000256" key="1">
    <source>
        <dbReference type="ARBA" id="ARBA00006270"/>
    </source>
</evidence>
<evidence type="ECO:0000256" key="3">
    <source>
        <dbReference type="ARBA" id="ARBA00023134"/>
    </source>
</evidence>
<dbReference type="GO" id="GO:0005525">
    <property type="term" value="F:GTP binding"/>
    <property type="evidence" value="ECO:0007669"/>
    <property type="project" value="UniProtKB-KW"/>
</dbReference>
<dbReference type="OrthoDB" id="49590at2157"/>
<reference evidence="4 5" key="2">
    <citation type="journal article" date="2024" name="Int. J. Syst. Evol. Microbiol.">
        <title>Promethearchaeum syntrophicum gen. nov., sp. nov., an anaerobic, obligately syntrophic archaeon, the first isolate of the lineage 'Asgard' archaea, and proposal of the new archaeal phylum Promethearchaeota phyl. nov. and kingdom Promethearchaeati regn. nov.</title>
        <authorList>
            <person name="Imachi H."/>
            <person name="Nobu M.K."/>
            <person name="Kato S."/>
            <person name="Takaki Y."/>
            <person name="Miyazaki M."/>
            <person name="Miyata M."/>
            <person name="Ogawara M."/>
            <person name="Saito Y."/>
            <person name="Sakai S."/>
            <person name="Tahara Y.O."/>
            <person name="Takano Y."/>
            <person name="Tasumi E."/>
            <person name="Uematsu K."/>
            <person name="Yoshimura T."/>
            <person name="Itoh T."/>
            <person name="Ohkuma M."/>
            <person name="Takai K."/>
        </authorList>
    </citation>
    <scope>NUCLEOTIDE SEQUENCE [LARGE SCALE GENOMIC DNA]</scope>
    <source>
        <strain evidence="4 5">MK-D1</strain>
    </source>
</reference>
<proteinExistence type="inferred from homology"/>
<protein>
    <submittedName>
        <fullName evidence="4">Rab family GTPase</fullName>
    </submittedName>
</protein>
<gene>
    <name evidence="4" type="ORF">DSAG12_03528</name>
</gene>
<keyword evidence="2" id="KW-0547">Nucleotide-binding</keyword>